<sequence length="243" mass="27005">MGDLGGVWSEAAAEEEDAAAAAQDGGVRPDPDHLVVMVHGIVGSAADWKFGAEQFEKLLSDKVIVHCSNRNMYKLTLDGVDVMGERLAQEVPFLFGFTAIETFASYIIHLIFGKTGKHLFLTDNDDGKPPLLLRMVDDWGDVQFMSALQWTDSASKIYPHIVYEELSKAETMNQCTDVADVDSCMLEERLLRGLKRVSWEKVDVSFHNSKVRSAAHSVIQVKDPVMHSEGADVINHMIDHFVL</sequence>
<organism evidence="2">
    <name type="scientific">Oryza punctata</name>
    <name type="common">Red rice</name>
    <dbReference type="NCBI Taxonomy" id="4537"/>
    <lineage>
        <taxon>Eukaryota</taxon>
        <taxon>Viridiplantae</taxon>
        <taxon>Streptophyta</taxon>
        <taxon>Embryophyta</taxon>
        <taxon>Tracheophyta</taxon>
        <taxon>Spermatophyta</taxon>
        <taxon>Magnoliopsida</taxon>
        <taxon>Liliopsida</taxon>
        <taxon>Poales</taxon>
        <taxon>Poaceae</taxon>
        <taxon>BOP clade</taxon>
        <taxon>Oryzoideae</taxon>
        <taxon>Oryzeae</taxon>
        <taxon>Oryzinae</taxon>
        <taxon>Oryza</taxon>
    </lineage>
</organism>
<name>A0A0E0K344_ORYPU</name>
<accession>A0A0E0K344</accession>
<dbReference type="InterPro" id="IPR044294">
    <property type="entry name" value="Lipase-like"/>
</dbReference>
<dbReference type="EnsemblPlants" id="OPUNC02G24120.1">
    <property type="protein sequence ID" value="OPUNC02G24120.1"/>
    <property type="gene ID" value="OPUNC02G24120"/>
</dbReference>
<dbReference type="Proteomes" id="UP000026962">
    <property type="component" value="Chromosome 2"/>
</dbReference>
<reference evidence="2" key="1">
    <citation type="submission" date="2015-04" db="UniProtKB">
        <authorList>
            <consortium name="EnsemblPlants"/>
        </authorList>
    </citation>
    <scope>IDENTIFICATION</scope>
</reference>
<feature type="domain" description="DUF676" evidence="1">
    <location>
        <begin position="30"/>
        <end position="91"/>
    </location>
</feature>
<dbReference type="PANTHER" id="PTHR12482">
    <property type="entry name" value="LIPASE ROG1-RELATED-RELATED"/>
    <property type="match status" value="1"/>
</dbReference>
<feature type="domain" description="DUF676" evidence="1">
    <location>
        <begin position="93"/>
        <end position="149"/>
    </location>
</feature>
<keyword evidence="3" id="KW-1185">Reference proteome</keyword>
<evidence type="ECO:0000313" key="3">
    <source>
        <dbReference type="Proteomes" id="UP000026962"/>
    </source>
</evidence>
<dbReference type="Gramene" id="OPUNC02G24120.1">
    <property type="protein sequence ID" value="OPUNC02G24120.1"/>
    <property type="gene ID" value="OPUNC02G24120"/>
</dbReference>
<proteinExistence type="predicted"/>
<evidence type="ECO:0000313" key="2">
    <source>
        <dbReference type="EnsemblPlants" id="OPUNC02G24120.1"/>
    </source>
</evidence>
<dbReference type="PANTHER" id="PTHR12482:SF14">
    <property type="entry name" value="LIPASE YOR059C ISOFORM X1"/>
    <property type="match status" value="1"/>
</dbReference>
<evidence type="ECO:0000259" key="1">
    <source>
        <dbReference type="Pfam" id="PF05057"/>
    </source>
</evidence>
<reference evidence="2" key="2">
    <citation type="submission" date="2018-05" db="EMBL/GenBank/DDBJ databases">
        <title>OpunRS2 (Oryza punctata Reference Sequence Version 2).</title>
        <authorList>
            <person name="Zhang J."/>
            <person name="Kudrna D."/>
            <person name="Lee S."/>
            <person name="Talag J."/>
            <person name="Welchert J."/>
            <person name="Wing R.A."/>
        </authorList>
    </citation>
    <scope>NUCLEOTIDE SEQUENCE [LARGE SCALE GENOMIC DNA]</scope>
</reference>
<dbReference type="InterPro" id="IPR007751">
    <property type="entry name" value="DUF676_lipase-like"/>
</dbReference>
<dbReference type="Pfam" id="PF05057">
    <property type="entry name" value="DUF676"/>
    <property type="match status" value="2"/>
</dbReference>
<dbReference type="eggNOG" id="KOG4372">
    <property type="taxonomic scope" value="Eukaryota"/>
</dbReference>
<dbReference type="OMA" id="HIVYQEH"/>
<protein>
    <recommendedName>
        <fullName evidence="1">DUF676 domain-containing protein</fullName>
    </recommendedName>
</protein>
<dbReference type="HOGENOM" id="CLU_044151_2_1_1"/>
<dbReference type="AlphaFoldDB" id="A0A0E0K344"/>